<evidence type="ECO:0000256" key="2">
    <source>
        <dbReference type="SAM" id="SignalP"/>
    </source>
</evidence>
<dbReference type="SUPFAM" id="SSF48452">
    <property type="entry name" value="TPR-like"/>
    <property type="match status" value="1"/>
</dbReference>
<dbReference type="Gene3D" id="1.25.40.10">
    <property type="entry name" value="Tetratricopeptide repeat domain"/>
    <property type="match status" value="1"/>
</dbReference>
<protein>
    <recommendedName>
        <fullName evidence="5">Tetratricopeptide repeat protein</fullName>
    </recommendedName>
</protein>
<gene>
    <name evidence="3" type="ORF">GGD71_002065</name>
</gene>
<reference evidence="3 4" key="1">
    <citation type="submission" date="2020-08" db="EMBL/GenBank/DDBJ databases">
        <title>Genomic Encyclopedia of Type Strains, Phase IV (KMG-V): Genome sequencing to study the core and pangenomes of soil and plant-associated prokaryotes.</title>
        <authorList>
            <person name="Whitman W."/>
        </authorList>
    </citation>
    <scope>NUCLEOTIDE SEQUENCE [LARGE SCALE GENOMIC DNA]</scope>
    <source>
        <strain evidence="3 4">34/80</strain>
    </source>
</reference>
<feature type="compositionally biased region" description="Polar residues" evidence="1">
    <location>
        <begin position="254"/>
        <end position="267"/>
    </location>
</feature>
<dbReference type="Proteomes" id="UP000524450">
    <property type="component" value="Unassembled WGS sequence"/>
</dbReference>
<comment type="caution">
    <text evidence="3">The sequence shown here is derived from an EMBL/GenBank/DDBJ whole genome shotgun (WGS) entry which is preliminary data.</text>
</comment>
<proteinExistence type="predicted"/>
<evidence type="ECO:0008006" key="5">
    <source>
        <dbReference type="Google" id="ProtNLM"/>
    </source>
</evidence>
<accession>A0A840FMD7</accession>
<sequence length="322" mass="33479">MLQRMFAALAFTLAMALGLPSLAQAGTDATAPKDPTIQQIYEAANGGRMSDADAMIAKVLKDHPDSAKAHFVHAELLAAEGRLDGARSELAKAKALSPGLDFAKPEAVERLTNKLDRPAPQTRNTSSRLDEPAPAPLRTESRTSSVPWMPIALLGLLVVGYLAFRKRVAPPAAPAQPSYGPAPGPQGMPAGYGSYGSGPGWTPAPPPAASPGMGLGSALATGAAVGVGAVVAQEAVRHWMHDRSDNSMFDRDSGTTTRMADSGNTEMGRSLWPSSSTPSTSQEPERFVDNDFGIKDTSSWDDASSSGGGSFDSDSGSSGNDW</sequence>
<feature type="chain" id="PRO_5032736386" description="Tetratricopeptide repeat protein" evidence="2">
    <location>
        <begin position="26"/>
        <end position="322"/>
    </location>
</feature>
<evidence type="ECO:0000313" key="3">
    <source>
        <dbReference type="EMBL" id="MBB4221305.1"/>
    </source>
</evidence>
<feature type="region of interest" description="Disordered" evidence="1">
    <location>
        <begin position="111"/>
        <end position="142"/>
    </location>
</feature>
<feature type="compositionally biased region" description="Basic and acidic residues" evidence="1">
    <location>
        <begin position="243"/>
        <end position="253"/>
    </location>
</feature>
<evidence type="ECO:0000256" key="1">
    <source>
        <dbReference type="SAM" id="MobiDB-lite"/>
    </source>
</evidence>
<dbReference type="EMBL" id="JACIFZ010000002">
    <property type="protein sequence ID" value="MBB4221305.1"/>
    <property type="molecule type" value="Genomic_DNA"/>
</dbReference>
<evidence type="ECO:0000313" key="4">
    <source>
        <dbReference type="Proteomes" id="UP000524450"/>
    </source>
</evidence>
<feature type="compositionally biased region" description="Basic and acidic residues" evidence="1">
    <location>
        <begin position="283"/>
        <end position="294"/>
    </location>
</feature>
<dbReference type="RefSeq" id="WP_184637421.1">
    <property type="nucleotide sequence ID" value="NZ_JACIFZ010000002.1"/>
</dbReference>
<feature type="compositionally biased region" description="Low complexity" evidence="1">
    <location>
        <begin position="296"/>
        <end position="322"/>
    </location>
</feature>
<feature type="region of interest" description="Disordered" evidence="1">
    <location>
        <begin position="243"/>
        <end position="322"/>
    </location>
</feature>
<dbReference type="AlphaFoldDB" id="A0A840FMD7"/>
<feature type="signal peptide" evidence="2">
    <location>
        <begin position="1"/>
        <end position="25"/>
    </location>
</feature>
<keyword evidence="2" id="KW-0732">Signal</keyword>
<name>A0A840FMD7_9BURK</name>
<organism evidence="3 4">
    <name type="scientific">Variovorax guangxiensis</name>
    <dbReference type="NCBI Taxonomy" id="1775474"/>
    <lineage>
        <taxon>Bacteria</taxon>
        <taxon>Pseudomonadati</taxon>
        <taxon>Pseudomonadota</taxon>
        <taxon>Betaproteobacteria</taxon>
        <taxon>Burkholderiales</taxon>
        <taxon>Comamonadaceae</taxon>
        <taxon>Variovorax</taxon>
    </lineage>
</organism>
<dbReference type="InterPro" id="IPR011990">
    <property type="entry name" value="TPR-like_helical_dom_sf"/>
</dbReference>